<comment type="caution">
    <text evidence="1">The sequence shown here is derived from an EMBL/GenBank/DDBJ whole genome shotgun (WGS) entry which is preliminary data.</text>
</comment>
<accession>A0A4C1V9G2</accession>
<organism evidence="1 2">
    <name type="scientific">Eumeta variegata</name>
    <name type="common">Bagworm moth</name>
    <name type="synonym">Eumeta japonica</name>
    <dbReference type="NCBI Taxonomy" id="151549"/>
    <lineage>
        <taxon>Eukaryota</taxon>
        <taxon>Metazoa</taxon>
        <taxon>Ecdysozoa</taxon>
        <taxon>Arthropoda</taxon>
        <taxon>Hexapoda</taxon>
        <taxon>Insecta</taxon>
        <taxon>Pterygota</taxon>
        <taxon>Neoptera</taxon>
        <taxon>Endopterygota</taxon>
        <taxon>Lepidoptera</taxon>
        <taxon>Glossata</taxon>
        <taxon>Ditrysia</taxon>
        <taxon>Tineoidea</taxon>
        <taxon>Psychidae</taxon>
        <taxon>Oiketicinae</taxon>
        <taxon>Eumeta</taxon>
    </lineage>
</organism>
<name>A0A4C1V9G2_EUMVA</name>
<dbReference type="Proteomes" id="UP000299102">
    <property type="component" value="Unassembled WGS sequence"/>
</dbReference>
<dbReference type="AlphaFoldDB" id="A0A4C1V9G2"/>
<dbReference type="EMBL" id="BGZK01000296">
    <property type="protein sequence ID" value="GBP34927.1"/>
    <property type="molecule type" value="Genomic_DNA"/>
</dbReference>
<dbReference type="OrthoDB" id="8061056at2759"/>
<reference evidence="1 2" key="1">
    <citation type="journal article" date="2019" name="Commun. Biol.">
        <title>The bagworm genome reveals a unique fibroin gene that provides high tensile strength.</title>
        <authorList>
            <person name="Kono N."/>
            <person name="Nakamura H."/>
            <person name="Ohtoshi R."/>
            <person name="Tomita M."/>
            <person name="Numata K."/>
            <person name="Arakawa K."/>
        </authorList>
    </citation>
    <scope>NUCLEOTIDE SEQUENCE [LARGE SCALE GENOMIC DNA]</scope>
</reference>
<keyword evidence="2" id="KW-1185">Reference proteome</keyword>
<evidence type="ECO:0000313" key="1">
    <source>
        <dbReference type="EMBL" id="GBP34927.1"/>
    </source>
</evidence>
<gene>
    <name evidence="1" type="ORF">EVAR_26518_1</name>
</gene>
<proteinExistence type="predicted"/>
<evidence type="ECO:0000313" key="2">
    <source>
        <dbReference type="Proteomes" id="UP000299102"/>
    </source>
</evidence>
<sequence>MHGHTSRCKSARLNVCRVCCKKVNRRNVLQCESSCKKWTHYNCLDVPSDVEKDSREGSGGIRCPCRKCDSSRGSDEPASPASAITCFASGTPSPNEISCQTTLPTKCKTTSADLPARASSRMCPSCTGKTQRDPPKCEYEGSSSPAPACCPPMRTCPTPAECGADELCRVVVGITREMDGLMKKLKSVLAYQNKCVHDECRQRRKRKHRTCCDSDDCEGIS</sequence>
<protein>
    <submittedName>
        <fullName evidence="1">Uncharacterized protein</fullName>
    </submittedName>
</protein>